<feature type="transmembrane region" description="Helical" evidence="1">
    <location>
        <begin position="285"/>
        <end position="305"/>
    </location>
</feature>
<proteinExistence type="predicted"/>
<feature type="transmembrane region" description="Helical" evidence="1">
    <location>
        <begin position="317"/>
        <end position="334"/>
    </location>
</feature>
<evidence type="ECO:0000313" key="2">
    <source>
        <dbReference type="EMBL" id="MBF9149650.1"/>
    </source>
</evidence>
<feature type="transmembrane region" description="Helical" evidence="1">
    <location>
        <begin position="158"/>
        <end position="179"/>
    </location>
</feature>
<dbReference type="InterPro" id="IPR049458">
    <property type="entry name" value="EpsG-like"/>
</dbReference>
<protein>
    <submittedName>
        <fullName evidence="2">EpsG family protein</fullName>
    </submittedName>
</protein>
<evidence type="ECO:0000313" key="3">
    <source>
        <dbReference type="Proteomes" id="UP000600799"/>
    </source>
</evidence>
<dbReference type="EMBL" id="JADQDC010000001">
    <property type="protein sequence ID" value="MBF9149650.1"/>
    <property type="molecule type" value="Genomic_DNA"/>
</dbReference>
<comment type="caution">
    <text evidence="2">The sequence shown here is derived from an EMBL/GenBank/DDBJ whole genome shotgun (WGS) entry which is preliminary data.</text>
</comment>
<keyword evidence="1" id="KW-0812">Transmembrane</keyword>
<sequence length="356" mass="39761">MLYVALITVLFMLRYALAGRGMARVQIYYPVLLGLFLFSAFRYQVGCDWSGYYYQYVGAANFDWSSLTRIQEPIWWAILAWINESGFPYPVANIASSAVFFVGIHILARRQPDPLGFLVLLFPILIINMPMSGIRQGAAIGLICIAFTAFTDRRPLRFALWVVLAAGFHTSALVFMLLLPLATGRYTRGRLILAALLALPGVYFQMASEAFDVATSRYIDTGIDAVGAAFRVSILGLSALYFLLFARKEWPLAWPKDYSLASIGAIGMALACLLVPVSTVIGDRFGYYLIPVQAMIFARIPYLAIRKNAGLHSAFPYLGLFLVFVVWSQVSWHFEQCYVPYQTWIFGFPGGDSVGF</sequence>
<gene>
    <name evidence="2" type="ORF">I2488_01400</name>
</gene>
<name>A0ABS0HBJ6_9SPHN</name>
<keyword evidence="1" id="KW-1133">Transmembrane helix</keyword>
<evidence type="ECO:0000256" key="1">
    <source>
        <dbReference type="SAM" id="Phobius"/>
    </source>
</evidence>
<keyword evidence="1" id="KW-0472">Membrane</keyword>
<feature type="transmembrane region" description="Helical" evidence="1">
    <location>
        <begin position="228"/>
        <end position="246"/>
    </location>
</feature>
<feature type="transmembrane region" description="Helical" evidence="1">
    <location>
        <begin position="87"/>
        <end position="108"/>
    </location>
</feature>
<dbReference type="Pfam" id="PF14897">
    <property type="entry name" value="EpsG"/>
    <property type="match status" value="1"/>
</dbReference>
<feature type="transmembrane region" description="Helical" evidence="1">
    <location>
        <begin position="114"/>
        <end position="130"/>
    </location>
</feature>
<feature type="transmembrane region" description="Helical" evidence="1">
    <location>
        <begin position="191"/>
        <end position="208"/>
    </location>
</feature>
<organism evidence="2 3">
    <name type="scientific">Novosphingobium jiangmenense</name>
    <dbReference type="NCBI Taxonomy" id="2791981"/>
    <lineage>
        <taxon>Bacteria</taxon>
        <taxon>Pseudomonadati</taxon>
        <taxon>Pseudomonadota</taxon>
        <taxon>Alphaproteobacteria</taxon>
        <taxon>Sphingomonadales</taxon>
        <taxon>Sphingomonadaceae</taxon>
        <taxon>Novosphingobium</taxon>
    </lineage>
</organism>
<feature type="transmembrane region" description="Helical" evidence="1">
    <location>
        <begin position="258"/>
        <end position="279"/>
    </location>
</feature>
<reference evidence="2 3" key="1">
    <citation type="submission" date="2020-11" db="EMBL/GenBank/DDBJ databases">
        <title>The genome sequence of Novosphingobium sp. 1Y9A.</title>
        <authorList>
            <person name="Liu Y."/>
        </authorList>
    </citation>
    <scope>NUCLEOTIDE SEQUENCE [LARGE SCALE GENOMIC DNA]</scope>
    <source>
        <strain evidence="2 3">1Y9A</strain>
    </source>
</reference>
<dbReference type="Proteomes" id="UP000600799">
    <property type="component" value="Unassembled WGS sequence"/>
</dbReference>
<dbReference type="RefSeq" id="WP_196274017.1">
    <property type="nucleotide sequence ID" value="NZ_JADQDC010000001.1"/>
</dbReference>
<feature type="transmembrane region" description="Helical" evidence="1">
    <location>
        <begin position="28"/>
        <end position="45"/>
    </location>
</feature>
<accession>A0ABS0HBJ6</accession>
<keyword evidence="3" id="KW-1185">Reference proteome</keyword>